<evidence type="ECO:0000313" key="6">
    <source>
        <dbReference type="EMBL" id="KPC52684.1"/>
    </source>
</evidence>
<protein>
    <submittedName>
        <fullName evidence="6">Transcriptional regulatory protein RcsB</fullName>
    </submittedName>
</protein>
<dbReference type="InterPro" id="IPR001789">
    <property type="entry name" value="Sig_transdc_resp-reg_receiver"/>
</dbReference>
<dbReference type="GO" id="GO:0000160">
    <property type="term" value="P:phosphorelay signal transduction system"/>
    <property type="evidence" value="ECO:0007669"/>
    <property type="project" value="InterPro"/>
</dbReference>
<dbReference type="InterPro" id="IPR039420">
    <property type="entry name" value="WalR-like"/>
</dbReference>
<dbReference type="SUPFAM" id="SSF52172">
    <property type="entry name" value="CheY-like"/>
    <property type="match status" value="1"/>
</dbReference>
<reference evidence="6 7" key="1">
    <citation type="submission" date="2015-07" db="EMBL/GenBank/DDBJ databases">
        <title>Draft genome sequence of the Amantichitinum ursilacus IGB-41, a new chitin-degrading bacterium.</title>
        <authorList>
            <person name="Kirstahler P."/>
            <person name="Guenther M."/>
            <person name="Grumaz C."/>
            <person name="Rupp S."/>
            <person name="Zibek S."/>
            <person name="Sohn K."/>
        </authorList>
    </citation>
    <scope>NUCLEOTIDE SEQUENCE [LARGE SCALE GENOMIC DNA]</scope>
    <source>
        <strain evidence="6 7">IGB-41</strain>
    </source>
</reference>
<keyword evidence="7" id="KW-1185">Reference proteome</keyword>
<evidence type="ECO:0000259" key="4">
    <source>
        <dbReference type="PROSITE" id="PS50043"/>
    </source>
</evidence>
<dbReference type="CDD" id="cd06170">
    <property type="entry name" value="LuxR_C_like"/>
    <property type="match status" value="1"/>
</dbReference>
<name>A0A0N0GND3_9NEIS</name>
<dbReference type="InterPro" id="IPR058245">
    <property type="entry name" value="NreC/VraR/RcsB-like_REC"/>
</dbReference>
<dbReference type="SMART" id="SM00448">
    <property type="entry name" value="REC"/>
    <property type="match status" value="1"/>
</dbReference>
<dbReference type="PANTHER" id="PTHR43214:SF17">
    <property type="entry name" value="TRANSCRIPTIONAL REGULATORY PROTEIN RCSB"/>
    <property type="match status" value="1"/>
</dbReference>
<feature type="domain" description="HTH luxR-type" evidence="4">
    <location>
        <begin position="149"/>
        <end position="214"/>
    </location>
</feature>
<accession>A0A0N0GND3</accession>
<feature type="domain" description="Response regulatory" evidence="5">
    <location>
        <begin position="6"/>
        <end position="125"/>
    </location>
</feature>
<dbReference type="Gene3D" id="1.10.10.10">
    <property type="entry name" value="Winged helix-like DNA-binding domain superfamily/Winged helix DNA-binding domain"/>
    <property type="match status" value="1"/>
</dbReference>
<feature type="modified residue" description="4-aspartylphosphate" evidence="3">
    <location>
        <position position="57"/>
    </location>
</feature>
<comment type="caution">
    <text evidence="6">The sequence shown here is derived from an EMBL/GenBank/DDBJ whole genome shotgun (WGS) entry which is preliminary data.</text>
</comment>
<dbReference type="OrthoDB" id="9780593at2"/>
<dbReference type="RefSeq" id="WP_053938158.1">
    <property type="nucleotide sequence ID" value="NZ_LAQT01000009.1"/>
</dbReference>
<dbReference type="InterPro" id="IPR036388">
    <property type="entry name" value="WH-like_DNA-bd_sf"/>
</dbReference>
<dbReference type="InterPro" id="IPR000792">
    <property type="entry name" value="Tscrpt_reg_LuxR_C"/>
</dbReference>
<dbReference type="Pfam" id="PF00196">
    <property type="entry name" value="GerE"/>
    <property type="match status" value="1"/>
</dbReference>
<dbReference type="PROSITE" id="PS50110">
    <property type="entry name" value="RESPONSE_REGULATORY"/>
    <property type="match status" value="1"/>
</dbReference>
<keyword evidence="2" id="KW-0238">DNA-binding</keyword>
<dbReference type="Pfam" id="PF00072">
    <property type="entry name" value="Response_reg"/>
    <property type="match status" value="1"/>
</dbReference>
<evidence type="ECO:0000256" key="2">
    <source>
        <dbReference type="ARBA" id="ARBA00023125"/>
    </source>
</evidence>
<dbReference type="Proteomes" id="UP000037939">
    <property type="component" value="Unassembled WGS sequence"/>
</dbReference>
<evidence type="ECO:0000256" key="1">
    <source>
        <dbReference type="ARBA" id="ARBA00022553"/>
    </source>
</evidence>
<dbReference type="STRING" id="857265.WG78_12590"/>
<evidence type="ECO:0000259" key="5">
    <source>
        <dbReference type="PROSITE" id="PS50110"/>
    </source>
</evidence>
<organism evidence="6 7">
    <name type="scientific">Amantichitinum ursilacus</name>
    <dbReference type="NCBI Taxonomy" id="857265"/>
    <lineage>
        <taxon>Bacteria</taxon>
        <taxon>Pseudomonadati</taxon>
        <taxon>Pseudomonadota</taxon>
        <taxon>Betaproteobacteria</taxon>
        <taxon>Neisseriales</taxon>
        <taxon>Chitinibacteraceae</taxon>
        <taxon>Amantichitinum</taxon>
    </lineage>
</organism>
<sequence length="217" mass="24231">MQSSLKVLIADDHPIVLLGLEQTLARIPFVRLVGKAHDGRQLLQMLHEDMPDLIVSDYSMPGEDTPDGLILFRHIRRLAPHCKLIILTMLDNVAFVESMLKSGADGVMNKQDDLADIAEAIQAVMVGRQYLGRSVLEARALAGQMPDEEIGGLRALSQRELEVMRLYSAGRCITEIAQQLNRSVKTISHQKKSAMEKIGARNDMELFQLARELHLIV</sequence>
<dbReference type="PANTHER" id="PTHR43214">
    <property type="entry name" value="TWO-COMPONENT RESPONSE REGULATOR"/>
    <property type="match status" value="1"/>
</dbReference>
<evidence type="ECO:0000256" key="3">
    <source>
        <dbReference type="PROSITE-ProRule" id="PRU00169"/>
    </source>
</evidence>
<dbReference type="InterPro" id="IPR016032">
    <property type="entry name" value="Sig_transdc_resp-reg_C-effctor"/>
</dbReference>
<keyword evidence="1 3" id="KW-0597">Phosphoprotein</keyword>
<dbReference type="Gene3D" id="3.40.50.2300">
    <property type="match status" value="1"/>
</dbReference>
<proteinExistence type="predicted"/>
<evidence type="ECO:0000313" key="7">
    <source>
        <dbReference type="Proteomes" id="UP000037939"/>
    </source>
</evidence>
<dbReference type="PATRIC" id="fig|857265.3.peg.2595"/>
<dbReference type="SMART" id="SM00421">
    <property type="entry name" value="HTH_LUXR"/>
    <property type="match status" value="1"/>
</dbReference>
<dbReference type="EMBL" id="LAQT01000009">
    <property type="protein sequence ID" value="KPC52684.1"/>
    <property type="molecule type" value="Genomic_DNA"/>
</dbReference>
<dbReference type="GO" id="GO:0006355">
    <property type="term" value="P:regulation of DNA-templated transcription"/>
    <property type="evidence" value="ECO:0007669"/>
    <property type="project" value="InterPro"/>
</dbReference>
<dbReference type="AlphaFoldDB" id="A0A0N0GND3"/>
<dbReference type="PROSITE" id="PS50043">
    <property type="entry name" value="HTH_LUXR_2"/>
    <property type="match status" value="1"/>
</dbReference>
<dbReference type="InterPro" id="IPR011006">
    <property type="entry name" value="CheY-like_superfamily"/>
</dbReference>
<dbReference type="GO" id="GO:0003677">
    <property type="term" value="F:DNA binding"/>
    <property type="evidence" value="ECO:0007669"/>
    <property type="project" value="UniProtKB-KW"/>
</dbReference>
<dbReference type="SUPFAM" id="SSF46894">
    <property type="entry name" value="C-terminal effector domain of the bipartite response regulators"/>
    <property type="match status" value="1"/>
</dbReference>
<dbReference type="PRINTS" id="PR00038">
    <property type="entry name" value="HTHLUXR"/>
</dbReference>
<gene>
    <name evidence="6" type="primary">rcsB_1</name>
    <name evidence="6" type="ORF">WG78_12590</name>
</gene>
<dbReference type="CDD" id="cd17535">
    <property type="entry name" value="REC_NarL-like"/>
    <property type="match status" value="1"/>
</dbReference>